<reference evidence="5" key="1">
    <citation type="journal article" date="2017" name="PLoS ONE">
        <title>The Agassiz's desert tortoise genome provides a resource for the conservation of a threatened species.</title>
        <authorList>
            <person name="Tollis M."/>
            <person name="DeNardo D.F."/>
            <person name="Cornelius J.A."/>
            <person name="Dolby G.A."/>
            <person name="Edwards T."/>
            <person name="Henen B.T."/>
            <person name="Karl A.E."/>
            <person name="Murphy R.W."/>
            <person name="Kusumi K."/>
        </authorList>
    </citation>
    <scope>NUCLEOTIDE SEQUENCE [LARGE SCALE GENOMIC DNA]</scope>
</reference>
<sequence length="116" mass="12605">MGAGGSALLLRACQSVSAGDLRSSADPCCHVYARVQDHRTALHWACSAGHTDIVHFLLGLGVPVNDQDDVTSRNRQEIALMLLENRADPDAMDHLESTPLHRAATFLHVSQVKHKT</sequence>
<organism evidence="4 5">
    <name type="scientific">Gopherus agassizii</name>
    <name type="common">Agassiz's desert tortoise</name>
    <dbReference type="NCBI Taxonomy" id="38772"/>
    <lineage>
        <taxon>Eukaryota</taxon>
        <taxon>Metazoa</taxon>
        <taxon>Chordata</taxon>
        <taxon>Craniata</taxon>
        <taxon>Vertebrata</taxon>
        <taxon>Euteleostomi</taxon>
        <taxon>Archelosauria</taxon>
        <taxon>Testudinata</taxon>
        <taxon>Testudines</taxon>
        <taxon>Cryptodira</taxon>
        <taxon>Durocryptodira</taxon>
        <taxon>Testudinoidea</taxon>
        <taxon>Testudinidae</taxon>
        <taxon>Gopherus</taxon>
    </lineage>
</organism>
<dbReference type="InterPro" id="IPR036770">
    <property type="entry name" value="Ankyrin_rpt-contain_sf"/>
</dbReference>
<keyword evidence="5" id="KW-1185">Reference proteome</keyword>
<evidence type="ECO:0000256" key="3">
    <source>
        <dbReference type="PROSITE-ProRule" id="PRU00023"/>
    </source>
</evidence>
<feature type="repeat" description="ANK" evidence="3">
    <location>
        <begin position="37"/>
        <end position="69"/>
    </location>
</feature>
<accession>A0A452GM21</accession>
<dbReference type="STRING" id="38772.ENSGAGP00000002732"/>
<dbReference type="AlphaFoldDB" id="A0A452GM21"/>
<name>A0A452GM21_9SAUR</name>
<evidence type="ECO:0000256" key="1">
    <source>
        <dbReference type="ARBA" id="ARBA00022737"/>
    </source>
</evidence>
<dbReference type="Gene3D" id="1.25.40.20">
    <property type="entry name" value="Ankyrin repeat-containing domain"/>
    <property type="match status" value="2"/>
</dbReference>
<dbReference type="SUPFAM" id="SSF48403">
    <property type="entry name" value="Ankyrin repeat"/>
    <property type="match status" value="1"/>
</dbReference>
<dbReference type="PROSITE" id="PS50088">
    <property type="entry name" value="ANK_REPEAT"/>
    <property type="match status" value="1"/>
</dbReference>
<dbReference type="Pfam" id="PF00023">
    <property type="entry name" value="Ank"/>
    <property type="match status" value="1"/>
</dbReference>
<dbReference type="Pfam" id="PF13637">
    <property type="entry name" value="Ank_4"/>
    <property type="match status" value="1"/>
</dbReference>
<evidence type="ECO:0000313" key="4">
    <source>
        <dbReference type="Ensembl" id="ENSGAGP00000002732.1"/>
    </source>
</evidence>
<dbReference type="InterPro" id="IPR002110">
    <property type="entry name" value="Ankyrin_rpt"/>
</dbReference>
<dbReference type="PANTHER" id="PTHR24171:SF9">
    <property type="entry name" value="ANKYRIN REPEAT DOMAIN-CONTAINING PROTEIN 39"/>
    <property type="match status" value="1"/>
</dbReference>
<dbReference type="Proteomes" id="UP000291020">
    <property type="component" value="Unassembled WGS sequence"/>
</dbReference>
<keyword evidence="2 3" id="KW-0040">ANK repeat</keyword>
<dbReference type="PROSITE" id="PS50297">
    <property type="entry name" value="ANK_REP_REGION"/>
    <property type="match status" value="1"/>
</dbReference>
<evidence type="ECO:0000256" key="2">
    <source>
        <dbReference type="ARBA" id="ARBA00023043"/>
    </source>
</evidence>
<dbReference type="SMART" id="SM00248">
    <property type="entry name" value="ANK"/>
    <property type="match status" value="1"/>
</dbReference>
<dbReference type="PANTHER" id="PTHR24171">
    <property type="entry name" value="ANKYRIN REPEAT DOMAIN-CONTAINING PROTEIN 39-RELATED"/>
    <property type="match status" value="1"/>
</dbReference>
<keyword evidence="1" id="KW-0677">Repeat</keyword>
<reference evidence="4" key="3">
    <citation type="submission" date="2025-09" db="UniProtKB">
        <authorList>
            <consortium name="Ensembl"/>
        </authorList>
    </citation>
    <scope>IDENTIFICATION</scope>
</reference>
<protein>
    <submittedName>
        <fullName evidence="4">Uncharacterized protein</fullName>
    </submittedName>
</protein>
<dbReference type="Ensembl" id="ENSGAGT00000003128.1">
    <property type="protein sequence ID" value="ENSGAGP00000002732.1"/>
    <property type="gene ID" value="ENSGAGG00000002191.1"/>
</dbReference>
<evidence type="ECO:0000313" key="5">
    <source>
        <dbReference type="Proteomes" id="UP000291020"/>
    </source>
</evidence>
<proteinExistence type="predicted"/>
<reference evidence="4" key="2">
    <citation type="submission" date="2025-08" db="UniProtKB">
        <authorList>
            <consortium name="Ensembl"/>
        </authorList>
    </citation>
    <scope>IDENTIFICATION</scope>
</reference>